<dbReference type="AlphaFoldDB" id="A0A256FJI5"/>
<proteinExistence type="predicted"/>
<evidence type="ECO:0000313" key="1">
    <source>
        <dbReference type="EMBL" id="OYR15014.1"/>
    </source>
</evidence>
<organism evidence="1 2">
    <name type="scientific">Brucella thiophenivorans</name>
    <dbReference type="NCBI Taxonomy" id="571255"/>
    <lineage>
        <taxon>Bacteria</taxon>
        <taxon>Pseudomonadati</taxon>
        <taxon>Pseudomonadota</taxon>
        <taxon>Alphaproteobacteria</taxon>
        <taxon>Hyphomicrobiales</taxon>
        <taxon>Brucellaceae</taxon>
        <taxon>Brucella/Ochrobactrum group</taxon>
        <taxon>Brucella</taxon>
    </lineage>
</organism>
<dbReference type="OrthoDB" id="7774794at2"/>
<dbReference type="EMBL" id="NNRJ01000051">
    <property type="protein sequence ID" value="OYR15014.1"/>
    <property type="molecule type" value="Genomic_DNA"/>
</dbReference>
<reference evidence="1 2" key="1">
    <citation type="submission" date="2017-07" db="EMBL/GenBank/DDBJ databases">
        <title>Phylogenetic study on the rhizospheric bacterium Ochrobactrum sp. A44.</title>
        <authorList>
            <person name="Krzyzanowska D.M."/>
            <person name="Ossowicki A."/>
            <person name="Rajewska M."/>
            <person name="Maciag T."/>
            <person name="Kaczynski Z."/>
            <person name="Czerwicka M."/>
            <person name="Jafra S."/>
        </authorList>
    </citation>
    <scope>NUCLEOTIDE SEQUENCE [LARGE SCALE GENOMIC DNA]</scope>
    <source>
        <strain evidence="1 2">DSM 7216</strain>
    </source>
</reference>
<evidence type="ECO:0000313" key="2">
    <source>
        <dbReference type="Proteomes" id="UP000215590"/>
    </source>
</evidence>
<protein>
    <submittedName>
        <fullName evidence="1">Uncharacterized protein</fullName>
    </submittedName>
</protein>
<name>A0A256FJI5_9HYPH</name>
<dbReference type="Proteomes" id="UP000215590">
    <property type="component" value="Unassembled WGS sequence"/>
</dbReference>
<keyword evidence="2" id="KW-1185">Reference proteome</keyword>
<accession>A0A256FJI5</accession>
<sequence length="93" mass="9845">MLGPRSSENYPGRKADCEEAVSQGIADLIKQATLDGRSEKEAQAVIQGTSVPGVRDLIEEATSAGWSAEEAADAIKAVSDKMQHGPTSFIQNK</sequence>
<comment type="caution">
    <text evidence="1">The sequence shown here is derived from an EMBL/GenBank/DDBJ whole genome shotgun (WGS) entry which is preliminary data.</text>
</comment>
<gene>
    <name evidence="1" type="ORF">CEV31_3201</name>
</gene>